<dbReference type="SUPFAM" id="SSF46689">
    <property type="entry name" value="Homeodomain-like"/>
    <property type="match status" value="1"/>
</dbReference>
<evidence type="ECO:0000313" key="4">
    <source>
        <dbReference type="EMBL" id="ADG81798.1"/>
    </source>
</evidence>
<dbReference type="InterPro" id="IPR036271">
    <property type="entry name" value="Tet_transcr_reg_TetR-rel_C_sf"/>
</dbReference>
<reference evidence="4 5" key="1">
    <citation type="submission" date="2010-05" db="EMBL/GenBank/DDBJ databases">
        <title>Complete sequence of Thermincola sp. JR.</title>
        <authorList>
            <consortium name="US DOE Joint Genome Institute"/>
            <person name="Lucas S."/>
            <person name="Copeland A."/>
            <person name="Lapidus A."/>
            <person name="Cheng J.-F."/>
            <person name="Bruce D."/>
            <person name="Goodwin L."/>
            <person name="Pitluck S."/>
            <person name="Chertkov O."/>
            <person name="Detter J.C."/>
            <person name="Han C."/>
            <person name="Tapia R."/>
            <person name="Land M."/>
            <person name="Hauser L."/>
            <person name="Kyrpides N."/>
            <person name="Mikhailova N."/>
            <person name="Hazen T.C."/>
            <person name="Woyke T."/>
        </authorList>
    </citation>
    <scope>NUCLEOTIDE SEQUENCE [LARGE SCALE GENOMIC DNA]</scope>
    <source>
        <strain evidence="4 5">JR</strain>
    </source>
</reference>
<evidence type="ECO:0000259" key="3">
    <source>
        <dbReference type="PROSITE" id="PS50977"/>
    </source>
</evidence>
<dbReference type="PANTHER" id="PTHR30055">
    <property type="entry name" value="HTH-TYPE TRANSCRIPTIONAL REGULATOR RUTR"/>
    <property type="match status" value="1"/>
</dbReference>
<dbReference type="PANTHER" id="PTHR30055:SF226">
    <property type="entry name" value="HTH-TYPE TRANSCRIPTIONAL REGULATOR PKSA"/>
    <property type="match status" value="1"/>
</dbReference>
<dbReference type="eggNOG" id="COG1309">
    <property type="taxonomic scope" value="Bacteria"/>
</dbReference>
<keyword evidence="5" id="KW-1185">Reference proteome</keyword>
<dbReference type="Proteomes" id="UP000002377">
    <property type="component" value="Chromosome"/>
</dbReference>
<dbReference type="STRING" id="635013.TherJR_0932"/>
<dbReference type="GO" id="GO:0003700">
    <property type="term" value="F:DNA-binding transcription factor activity"/>
    <property type="evidence" value="ECO:0007669"/>
    <property type="project" value="TreeGrafter"/>
</dbReference>
<dbReference type="InterPro" id="IPR001647">
    <property type="entry name" value="HTH_TetR"/>
</dbReference>
<organism evidence="4 5">
    <name type="scientific">Thermincola potens (strain JR)</name>
    <dbReference type="NCBI Taxonomy" id="635013"/>
    <lineage>
        <taxon>Bacteria</taxon>
        <taxon>Bacillati</taxon>
        <taxon>Bacillota</taxon>
        <taxon>Clostridia</taxon>
        <taxon>Eubacteriales</taxon>
        <taxon>Thermincolaceae</taxon>
        <taxon>Thermincola</taxon>
    </lineage>
</organism>
<feature type="domain" description="HTH tetR-type" evidence="3">
    <location>
        <begin position="12"/>
        <end position="72"/>
    </location>
</feature>
<name>D5XDF0_THEPJ</name>
<keyword evidence="1 2" id="KW-0238">DNA-binding</keyword>
<protein>
    <submittedName>
        <fullName evidence="4">Transcriptional regulator, TetR family</fullName>
    </submittedName>
</protein>
<dbReference type="PROSITE" id="PS01081">
    <property type="entry name" value="HTH_TETR_1"/>
    <property type="match status" value="1"/>
</dbReference>
<gene>
    <name evidence="4" type="ordered locus">TherJR_0932</name>
</gene>
<accession>D5XDF0</accession>
<evidence type="ECO:0000256" key="1">
    <source>
        <dbReference type="ARBA" id="ARBA00023125"/>
    </source>
</evidence>
<sequence>MCEMTRRERKKEATRLKIMETAIRLFKKHGFEQTTMNRISEEADVALGTLYNYFPSKEAIVGAYVGWVVADYREKNWPRVMELPSTYERFQFVLLIIAHWHEENKELSEIYISDLRNFYYGPNWEPVPKDGLEEGFTDIFKMGQEKGDVTDRFSSQTLARQLLGALYSATLHWLAESDGEPLKDRYLEVLDLFFKGCGRNDGVVSVSNLEVLYYMFF</sequence>
<dbReference type="EMBL" id="CP002028">
    <property type="protein sequence ID" value="ADG81798.1"/>
    <property type="molecule type" value="Genomic_DNA"/>
</dbReference>
<evidence type="ECO:0000256" key="2">
    <source>
        <dbReference type="PROSITE-ProRule" id="PRU00335"/>
    </source>
</evidence>
<dbReference type="GO" id="GO:0000976">
    <property type="term" value="F:transcription cis-regulatory region binding"/>
    <property type="evidence" value="ECO:0007669"/>
    <property type="project" value="TreeGrafter"/>
</dbReference>
<dbReference type="InterPro" id="IPR009057">
    <property type="entry name" value="Homeodomain-like_sf"/>
</dbReference>
<proteinExistence type="predicted"/>
<dbReference type="SUPFAM" id="SSF48498">
    <property type="entry name" value="Tetracyclin repressor-like, C-terminal domain"/>
    <property type="match status" value="1"/>
</dbReference>
<feature type="DNA-binding region" description="H-T-H motif" evidence="2">
    <location>
        <begin position="35"/>
        <end position="54"/>
    </location>
</feature>
<dbReference type="HOGENOM" id="CLU_069356_12_2_9"/>
<dbReference type="InterPro" id="IPR050109">
    <property type="entry name" value="HTH-type_TetR-like_transc_reg"/>
</dbReference>
<dbReference type="AlphaFoldDB" id="D5XDF0"/>
<evidence type="ECO:0000313" key="5">
    <source>
        <dbReference type="Proteomes" id="UP000002377"/>
    </source>
</evidence>
<dbReference type="InterPro" id="IPR023772">
    <property type="entry name" value="DNA-bd_HTH_TetR-type_CS"/>
</dbReference>
<dbReference type="Pfam" id="PF00440">
    <property type="entry name" value="TetR_N"/>
    <property type="match status" value="1"/>
</dbReference>
<dbReference type="Gene3D" id="1.10.357.10">
    <property type="entry name" value="Tetracycline Repressor, domain 2"/>
    <property type="match status" value="1"/>
</dbReference>
<dbReference type="PROSITE" id="PS50977">
    <property type="entry name" value="HTH_TETR_2"/>
    <property type="match status" value="1"/>
</dbReference>
<dbReference type="PRINTS" id="PR00455">
    <property type="entry name" value="HTHTETR"/>
</dbReference>
<dbReference type="OrthoDB" id="268339at2"/>
<dbReference type="KEGG" id="tjr:TherJR_0932"/>